<evidence type="ECO:0000256" key="2">
    <source>
        <dbReference type="ARBA" id="ARBA00009003"/>
    </source>
</evidence>
<evidence type="ECO:0000256" key="5">
    <source>
        <dbReference type="ARBA" id="ARBA00023034"/>
    </source>
</evidence>
<keyword evidence="6" id="KW-0472">Membrane</keyword>
<proteinExistence type="inferred from homology"/>
<evidence type="ECO:0000259" key="7">
    <source>
        <dbReference type="Pfam" id="PF04572"/>
    </source>
</evidence>
<evidence type="ECO:0000313" key="9">
    <source>
        <dbReference type="Proteomes" id="UP001497644"/>
    </source>
</evidence>
<keyword evidence="9" id="KW-1185">Reference proteome</keyword>
<dbReference type="InterPro" id="IPR007652">
    <property type="entry name" value="A1-4-GlycosylTfrase_dom"/>
</dbReference>
<gene>
    <name evidence="8" type="ORF">LPLAT_LOCUS5782</name>
</gene>
<evidence type="ECO:0000256" key="6">
    <source>
        <dbReference type="ARBA" id="ARBA00023136"/>
    </source>
</evidence>
<dbReference type="GO" id="GO:0000139">
    <property type="term" value="C:Golgi membrane"/>
    <property type="evidence" value="ECO:0007669"/>
    <property type="project" value="UniProtKB-SubCell"/>
</dbReference>
<dbReference type="GO" id="GO:0006688">
    <property type="term" value="P:glycosphingolipid biosynthetic process"/>
    <property type="evidence" value="ECO:0007669"/>
    <property type="project" value="TreeGrafter"/>
</dbReference>
<keyword evidence="5" id="KW-0333">Golgi apparatus</keyword>
<keyword evidence="4" id="KW-0808">Transferase</keyword>
<comment type="subcellular location">
    <subcellularLocation>
        <location evidence="1">Golgi apparatus membrane</location>
        <topology evidence="1">Single-pass type II membrane protein</topology>
    </subcellularLocation>
</comment>
<evidence type="ECO:0000256" key="3">
    <source>
        <dbReference type="ARBA" id="ARBA00022676"/>
    </source>
</evidence>
<dbReference type="Gene3D" id="3.90.550.20">
    <property type="match status" value="1"/>
</dbReference>
<evidence type="ECO:0000313" key="8">
    <source>
        <dbReference type="EMBL" id="CAL1679630.1"/>
    </source>
</evidence>
<dbReference type="InterPro" id="IPR007577">
    <property type="entry name" value="GlycoTrfase_DXD_sugar-bd_CS"/>
</dbReference>
<dbReference type="PANTHER" id="PTHR12042">
    <property type="entry name" value="LACTOSYLCERAMIDE 4-ALPHA-GALACTOSYLTRANSFERASE ALPHA- 1,4-GALACTOSYLTRANSFERASE"/>
    <property type="match status" value="1"/>
</dbReference>
<dbReference type="Proteomes" id="UP001497644">
    <property type="component" value="Chromosome 2"/>
</dbReference>
<dbReference type="PANTHER" id="PTHR12042:SF21">
    <property type="entry name" value="ALPHA1,4-GALACTOSYLTRANSFERASE 1-RELATED"/>
    <property type="match status" value="1"/>
</dbReference>
<comment type="similarity">
    <text evidence="2">Belongs to the glycosyltransferase 32 family.</text>
</comment>
<evidence type="ECO:0000256" key="1">
    <source>
        <dbReference type="ARBA" id="ARBA00004323"/>
    </source>
</evidence>
<feature type="domain" description="Alpha 1,4-glycosyltransferase" evidence="7">
    <location>
        <begin position="221"/>
        <end position="335"/>
    </location>
</feature>
<sequence>MKKRSAFFILCSLLGLTAIVCCVFWKELSIELTAVVSSSQLYCYWSRSNGIVELGQGKWDKEMLIPSRCVFFHETSCSPPDLTPRQACAVESAARNNRNLNVFVLFFATGQFSKKSQEFADILQTYDNVYIRRVRLSRYVIDTPLESWFLANVREFSENRDWLYKDFHDYIRMLTLWKFGGVTLNLNSIVLAPLDELTTFAGVRDNRDMDIGVFGVDTSTNFGEKFVNACVEVIKNTNADSYSRYKITRVITEVLQQLCYQRDNRECRQFTIYPPEKFYPVSPYSRNADEMMTNMMKNATTIHLFRTDYSRNDEADVAAIYRMAAKQHCPKIYEHAEKIF</sequence>
<dbReference type="GO" id="GO:0035248">
    <property type="term" value="F:alpha-1,4-N-acetylgalactosaminyltransferase activity"/>
    <property type="evidence" value="ECO:0007669"/>
    <property type="project" value="TreeGrafter"/>
</dbReference>
<dbReference type="InterPro" id="IPR029044">
    <property type="entry name" value="Nucleotide-diphossugar_trans"/>
</dbReference>
<name>A0AAV2NH68_9HYME</name>
<evidence type="ECO:0000256" key="4">
    <source>
        <dbReference type="ARBA" id="ARBA00022679"/>
    </source>
</evidence>
<dbReference type="Pfam" id="PF04572">
    <property type="entry name" value="Gb3_synth"/>
    <property type="match status" value="1"/>
</dbReference>
<accession>A0AAV2NH68</accession>
<dbReference type="SUPFAM" id="SSF53448">
    <property type="entry name" value="Nucleotide-diphospho-sugar transferases"/>
    <property type="match status" value="1"/>
</dbReference>
<organism evidence="8 9">
    <name type="scientific">Lasius platythorax</name>
    <dbReference type="NCBI Taxonomy" id="488582"/>
    <lineage>
        <taxon>Eukaryota</taxon>
        <taxon>Metazoa</taxon>
        <taxon>Ecdysozoa</taxon>
        <taxon>Arthropoda</taxon>
        <taxon>Hexapoda</taxon>
        <taxon>Insecta</taxon>
        <taxon>Pterygota</taxon>
        <taxon>Neoptera</taxon>
        <taxon>Endopterygota</taxon>
        <taxon>Hymenoptera</taxon>
        <taxon>Apocrita</taxon>
        <taxon>Aculeata</taxon>
        <taxon>Formicoidea</taxon>
        <taxon>Formicidae</taxon>
        <taxon>Formicinae</taxon>
        <taxon>Lasius</taxon>
        <taxon>Lasius</taxon>
    </lineage>
</organism>
<dbReference type="AlphaFoldDB" id="A0AAV2NH68"/>
<reference evidence="8" key="1">
    <citation type="submission" date="2024-04" db="EMBL/GenBank/DDBJ databases">
        <authorList>
            <consortium name="Molecular Ecology Group"/>
        </authorList>
    </citation>
    <scope>NUCLEOTIDE SEQUENCE</scope>
</reference>
<keyword evidence="3" id="KW-0328">Glycosyltransferase</keyword>
<dbReference type="InterPro" id="IPR051981">
    <property type="entry name" value="Glycosyltransf_32"/>
</dbReference>
<dbReference type="Pfam" id="PF04488">
    <property type="entry name" value="Gly_transf_sug"/>
    <property type="match status" value="1"/>
</dbReference>
<dbReference type="EMBL" id="OZ034825">
    <property type="protein sequence ID" value="CAL1679630.1"/>
    <property type="molecule type" value="Genomic_DNA"/>
</dbReference>
<protein>
    <recommendedName>
        <fullName evidence="7">Alpha 1,4-glycosyltransferase domain-containing protein</fullName>
    </recommendedName>
</protein>